<proteinExistence type="predicted"/>
<keyword evidence="9" id="KW-1185">Reference proteome</keyword>
<protein>
    <submittedName>
        <fullName evidence="8">Uncharacterized protein</fullName>
    </submittedName>
</protein>
<dbReference type="InterPro" id="IPR051694">
    <property type="entry name" value="Immunoregulatory_rcpt-like"/>
</dbReference>
<reference evidence="8" key="2">
    <citation type="journal article" date="2023" name="IMA Fungus">
        <title>Comparative genomic study of the Penicillium genus elucidates a diverse pangenome and 15 lateral gene transfer events.</title>
        <authorList>
            <person name="Petersen C."/>
            <person name="Sorensen T."/>
            <person name="Nielsen M.R."/>
            <person name="Sondergaard T.E."/>
            <person name="Sorensen J.L."/>
            <person name="Fitzpatrick D.A."/>
            <person name="Frisvad J.C."/>
            <person name="Nielsen K.L."/>
        </authorList>
    </citation>
    <scope>NUCLEOTIDE SEQUENCE</scope>
    <source>
        <strain evidence="8">IBT 30728</strain>
    </source>
</reference>
<dbReference type="GeneID" id="81625976"/>
<gene>
    <name evidence="8" type="ORF">N7539_006125</name>
</gene>
<keyword evidence="4 6" id="KW-0472">Membrane</keyword>
<dbReference type="GO" id="GO:0071944">
    <property type="term" value="C:cell periphery"/>
    <property type="evidence" value="ECO:0007669"/>
    <property type="project" value="UniProtKB-ARBA"/>
</dbReference>
<organism evidence="8 9">
    <name type="scientific">Penicillium diatomitis</name>
    <dbReference type="NCBI Taxonomy" id="2819901"/>
    <lineage>
        <taxon>Eukaryota</taxon>
        <taxon>Fungi</taxon>
        <taxon>Dikarya</taxon>
        <taxon>Ascomycota</taxon>
        <taxon>Pezizomycotina</taxon>
        <taxon>Eurotiomycetes</taxon>
        <taxon>Eurotiomycetidae</taxon>
        <taxon>Eurotiales</taxon>
        <taxon>Aspergillaceae</taxon>
        <taxon>Penicillium</taxon>
    </lineage>
</organism>
<evidence type="ECO:0000256" key="4">
    <source>
        <dbReference type="ARBA" id="ARBA00023136"/>
    </source>
</evidence>
<evidence type="ECO:0000256" key="6">
    <source>
        <dbReference type="SAM" id="Phobius"/>
    </source>
</evidence>
<evidence type="ECO:0000256" key="5">
    <source>
        <dbReference type="SAM" id="MobiDB-lite"/>
    </source>
</evidence>
<dbReference type="PANTHER" id="PTHR15549">
    <property type="entry name" value="PAIRED IMMUNOGLOBULIN-LIKE TYPE 2 RECEPTOR"/>
    <property type="match status" value="1"/>
</dbReference>
<keyword evidence="7" id="KW-0732">Signal</keyword>
<keyword evidence="2 6" id="KW-0812">Transmembrane</keyword>
<sequence length="386" mass="40034">MQLLSKASAPATLVGLLHLAAIANAGPFAFVENVFERSCANPCGWNRQLCCSASQACSTNAANQAVCVDGAGSGGGSWQYFTTTEVDQSTITTIYSSWVQAPAPTATSTGTCRLGLGESTCGSICCDAAQECVDGECVTASSSVAVTGAEATPGVRATSSGESTVTQTVAPTTTQGFIAPVGTDGADLIGVKAAGSSGLSGGAIAGIVIGSIVGVILLLLLCGCLCFRGVLEGLLAALGLRKRRRRETSVVEERYSHHSHGSRPPPAKRTWFGAKPAVEGTESEVGEKKSKFSWAKIAIILGALALCLGLKRRKDQDDDDAKTDYTYPSSYYYYSDYTQIKALVDAQETHGDLANPGEAQGAEGHTGNEAMCISRSWLQLGPLKIV</sequence>
<feature type="transmembrane region" description="Helical" evidence="6">
    <location>
        <begin position="203"/>
        <end position="236"/>
    </location>
</feature>
<evidence type="ECO:0000256" key="3">
    <source>
        <dbReference type="ARBA" id="ARBA00022989"/>
    </source>
</evidence>
<dbReference type="EMBL" id="JAPWDQ010000008">
    <property type="protein sequence ID" value="KAJ5482679.1"/>
    <property type="molecule type" value="Genomic_DNA"/>
</dbReference>
<comment type="caution">
    <text evidence="8">The sequence shown here is derived from an EMBL/GenBank/DDBJ whole genome shotgun (WGS) entry which is preliminary data.</text>
</comment>
<feature type="region of interest" description="Disordered" evidence="5">
    <location>
        <begin position="249"/>
        <end position="271"/>
    </location>
</feature>
<feature type="chain" id="PRO_5040824798" evidence="7">
    <location>
        <begin position="26"/>
        <end position="386"/>
    </location>
</feature>
<feature type="signal peptide" evidence="7">
    <location>
        <begin position="1"/>
        <end position="25"/>
    </location>
</feature>
<accession>A0A9X0BT18</accession>
<dbReference type="RefSeq" id="XP_056788651.1">
    <property type="nucleotide sequence ID" value="XM_056935727.1"/>
</dbReference>
<name>A0A9X0BT18_9EURO</name>
<dbReference type="Proteomes" id="UP001148312">
    <property type="component" value="Unassembled WGS sequence"/>
</dbReference>
<evidence type="ECO:0000256" key="2">
    <source>
        <dbReference type="ARBA" id="ARBA00022692"/>
    </source>
</evidence>
<evidence type="ECO:0000313" key="9">
    <source>
        <dbReference type="Proteomes" id="UP001148312"/>
    </source>
</evidence>
<evidence type="ECO:0000256" key="1">
    <source>
        <dbReference type="ARBA" id="ARBA00004167"/>
    </source>
</evidence>
<dbReference type="AlphaFoldDB" id="A0A9X0BT18"/>
<keyword evidence="3 6" id="KW-1133">Transmembrane helix</keyword>
<evidence type="ECO:0000313" key="8">
    <source>
        <dbReference type="EMBL" id="KAJ5482679.1"/>
    </source>
</evidence>
<comment type="subcellular location">
    <subcellularLocation>
        <location evidence="1">Membrane</location>
        <topology evidence="1">Single-pass membrane protein</topology>
    </subcellularLocation>
</comment>
<reference evidence="8" key="1">
    <citation type="submission" date="2022-12" db="EMBL/GenBank/DDBJ databases">
        <authorList>
            <person name="Petersen C."/>
        </authorList>
    </citation>
    <scope>NUCLEOTIDE SEQUENCE</scope>
    <source>
        <strain evidence="8">IBT 30728</strain>
    </source>
</reference>
<dbReference type="GO" id="GO:0016020">
    <property type="term" value="C:membrane"/>
    <property type="evidence" value="ECO:0007669"/>
    <property type="project" value="UniProtKB-SubCell"/>
</dbReference>
<dbReference type="PANTHER" id="PTHR15549:SF26">
    <property type="entry name" value="AXIAL BUDDING PATTERN PROTEIN 2-RELATED"/>
    <property type="match status" value="1"/>
</dbReference>
<evidence type="ECO:0000256" key="7">
    <source>
        <dbReference type="SAM" id="SignalP"/>
    </source>
</evidence>